<reference evidence="1" key="1">
    <citation type="submission" date="2021-03" db="EMBL/GenBank/DDBJ databases">
        <title>Draft genome sequence of rust myrtle Austropuccinia psidii MF-1, a brazilian biotype.</title>
        <authorList>
            <person name="Quecine M.C."/>
            <person name="Pachon D.M.R."/>
            <person name="Bonatelli M.L."/>
            <person name="Correr F.H."/>
            <person name="Franceschini L.M."/>
            <person name="Leite T.F."/>
            <person name="Margarido G.R.A."/>
            <person name="Almeida C.A."/>
            <person name="Ferrarezi J.A."/>
            <person name="Labate C.A."/>
        </authorList>
    </citation>
    <scope>NUCLEOTIDE SEQUENCE</scope>
    <source>
        <strain evidence="1">MF-1</strain>
    </source>
</reference>
<proteinExistence type="predicted"/>
<dbReference type="EMBL" id="AVOT02034702">
    <property type="protein sequence ID" value="MBW0528884.1"/>
    <property type="molecule type" value="Genomic_DNA"/>
</dbReference>
<organism evidence="1 2">
    <name type="scientific">Austropuccinia psidii MF-1</name>
    <dbReference type="NCBI Taxonomy" id="1389203"/>
    <lineage>
        <taxon>Eukaryota</taxon>
        <taxon>Fungi</taxon>
        <taxon>Dikarya</taxon>
        <taxon>Basidiomycota</taxon>
        <taxon>Pucciniomycotina</taxon>
        <taxon>Pucciniomycetes</taxon>
        <taxon>Pucciniales</taxon>
        <taxon>Sphaerophragmiaceae</taxon>
        <taxon>Austropuccinia</taxon>
    </lineage>
</organism>
<evidence type="ECO:0000313" key="1">
    <source>
        <dbReference type="EMBL" id="MBW0528884.1"/>
    </source>
</evidence>
<name>A0A9Q3EX63_9BASI</name>
<dbReference type="AlphaFoldDB" id="A0A9Q3EX63"/>
<comment type="caution">
    <text evidence="1">The sequence shown here is derived from an EMBL/GenBank/DDBJ whole genome shotgun (WGS) entry which is preliminary data.</text>
</comment>
<protein>
    <recommendedName>
        <fullName evidence="3">Transposase Tc1-like domain-containing protein</fullName>
    </recommendedName>
</protein>
<evidence type="ECO:0008006" key="3">
    <source>
        <dbReference type="Google" id="ProtNLM"/>
    </source>
</evidence>
<sequence length="85" mass="9907">MVYKTIQRFNLRGTCKTASKTGCPTKMNERDRWELSRIITRHHRLTVAQVTDTLTTQLSTITVQQEIHQIGKQSRIAPKKPYLRP</sequence>
<dbReference type="OrthoDB" id="2205473at2759"/>
<accession>A0A9Q3EX63</accession>
<evidence type="ECO:0000313" key="2">
    <source>
        <dbReference type="Proteomes" id="UP000765509"/>
    </source>
</evidence>
<dbReference type="Proteomes" id="UP000765509">
    <property type="component" value="Unassembled WGS sequence"/>
</dbReference>
<keyword evidence="2" id="KW-1185">Reference proteome</keyword>
<gene>
    <name evidence="1" type="ORF">O181_068599</name>
</gene>